<reference evidence="3" key="1">
    <citation type="journal article" date="2019" name="Int. J. Syst. Evol. Microbiol.">
        <title>The Global Catalogue of Microorganisms (GCM) 10K type strain sequencing project: providing services to taxonomists for standard genome sequencing and annotation.</title>
        <authorList>
            <consortium name="The Broad Institute Genomics Platform"/>
            <consortium name="The Broad Institute Genome Sequencing Center for Infectious Disease"/>
            <person name="Wu L."/>
            <person name="Ma J."/>
        </authorList>
    </citation>
    <scope>NUCLEOTIDE SEQUENCE [LARGE SCALE GENOMIC DNA]</scope>
    <source>
        <strain evidence="3">KCTC 32255</strain>
    </source>
</reference>
<proteinExistence type="predicted"/>
<dbReference type="InterPro" id="IPR029058">
    <property type="entry name" value="AB_hydrolase_fold"/>
</dbReference>
<feature type="signal peptide" evidence="1">
    <location>
        <begin position="1"/>
        <end position="30"/>
    </location>
</feature>
<keyword evidence="2" id="KW-0378">Hydrolase</keyword>
<evidence type="ECO:0000256" key="1">
    <source>
        <dbReference type="SAM" id="SignalP"/>
    </source>
</evidence>
<comment type="caution">
    <text evidence="2">The sequence shown here is derived from an EMBL/GenBank/DDBJ whole genome shotgun (WGS) entry which is preliminary data.</text>
</comment>
<sequence>MKFAKRGTIATVSMLLAASASLVAVGPASAVGTESVGTESVETREFAPVNRPGPPLSVPKRRLAKSVRCTPDAPRAKRGVALFVHGTTVTPRENFGWNWFPAMDKLDWPYCSVKMPNNAMSDIQVSAEYVVHAIRHVYRRSGREVDVLGHSQGGNVPRFALRFWPDTRRMVDDYIGFAATNHGSLSVNTMCPPIAGCAPALWQQTLNSNYVRAMNSHQETFAGISYTNVYTRTDEFVQPNLDDTGTSSLRGGGGAITNIAIQDVCPANLTSEHIAVGTYDPTAYAIAIDALTHTGPAKPARVPGSACTQQFMPGVNPAEFPGNYASTMNTIANQLVTYPRVSAEPPLKPYVFAR</sequence>
<accession>A0ABW2BZV3</accession>
<dbReference type="GO" id="GO:0016787">
    <property type="term" value="F:hydrolase activity"/>
    <property type="evidence" value="ECO:0007669"/>
    <property type="project" value="UniProtKB-KW"/>
</dbReference>
<evidence type="ECO:0000313" key="2">
    <source>
        <dbReference type="EMBL" id="MFC6867827.1"/>
    </source>
</evidence>
<dbReference type="EMBL" id="JBHSXX010000001">
    <property type="protein sequence ID" value="MFC6867827.1"/>
    <property type="molecule type" value="Genomic_DNA"/>
</dbReference>
<name>A0ABW2BZV3_9PSEU</name>
<dbReference type="InterPro" id="IPR053228">
    <property type="entry name" value="Stereospecific_Lipase"/>
</dbReference>
<protein>
    <submittedName>
        <fullName evidence="2">Lipase family alpha/beta hydrolase</fullName>
    </submittedName>
</protein>
<dbReference type="Pfam" id="PF01674">
    <property type="entry name" value="Lipase_2"/>
    <property type="match status" value="1"/>
</dbReference>
<evidence type="ECO:0000313" key="3">
    <source>
        <dbReference type="Proteomes" id="UP001596337"/>
    </source>
</evidence>
<dbReference type="Proteomes" id="UP001596337">
    <property type="component" value="Unassembled WGS sequence"/>
</dbReference>
<keyword evidence="3" id="KW-1185">Reference proteome</keyword>
<keyword evidence="1" id="KW-0732">Signal</keyword>
<gene>
    <name evidence="2" type="ORF">ACFQGD_11780</name>
</gene>
<dbReference type="Gene3D" id="3.40.50.1820">
    <property type="entry name" value="alpha/beta hydrolase"/>
    <property type="match status" value="1"/>
</dbReference>
<dbReference type="InterPro" id="IPR002918">
    <property type="entry name" value="Lipase_EstA/Esterase_EstB"/>
</dbReference>
<dbReference type="SUPFAM" id="SSF53474">
    <property type="entry name" value="alpha/beta-Hydrolases"/>
    <property type="match status" value="1"/>
</dbReference>
<dbReference type="PANTHER" id="PTHR37574">
    <property type="entry name" value="LIPASE B"/>
    <property type="match status" value="1"/>
</dbReference>
<dbReference type="RefSeq" id="WP_345396445.1">
    <property type="nucleotide sequence ID" value="NZ_BAABLA010000025.1"/>
</dbReference>
<dbReference type="PANTHER" id="PTHR37574:SF1">
    <property type="entry name" value="LIPASE B"/>
    <property type="match status" value="1"/>
</dbReference>
<feature type="chain" id="PRO_5045653944" evidence="1">
    <location>
        <begin position="31"/>
        <end position="354"/>
    </location>
</feature>
<organism evidence="2 3">
    <name type="scientific">Haloechinothrix salitolerans</name>
    <dbReference type="NCBI Taxonomy" id="926830"/>
    <lineage>
        <taxon>Bacteria</taxon>
        <taxon>Bacillati</taxon>
        <taxon>Actinomycetota</taxon>
        <taxon>Actinomycetes</taxon>
        <taxon>Pseudonocardiales</taxon>
        <taxon>Pseudonocardiaceae</taxon>
        <taxon>Haloechinothrix</taxon>
    </lineage>
</organism>